<protein>
    <submittedName>
        <fullName evidence="2">WW domain-containing oxidoreductase</fullName>
    </submittedName>
</protein>
<name>A0A5N5SS92_9CRUS</name>
<dbReference type="Gene3D" id="3.40.50.720">
    <property type="entry name" value="NAD(P)-binding Rossmann-like Domain"/>
    <property type="match status" value="1"/>
</dbReference>
<keyword evidence="3" id="KW-1185">Reference proteome</keyword>
<dbReference type="Proteomes" id="UP000326759">
    <property type="component" value="Unassembled WGS sequence"/>
</dbReference>
<dbReference type="SUPFAM" id="SSF51735">
    <property type="entry name" value="NAD(P)-binding Rossmann-fold domains"/>
    <property type="match status" value="1"/>
</dbReference>
<keyword evidence="1" id="KW-0560">Oxidoreductase</keyword>
<dbReference type="OrthoDB" id="9989144at2759"/>
<dbReference type="EMBL" id="SEYY01020742">
    <property type="protein sequence ID" value="KAB7497066.1"/>
    <property type="molecule type" value="Genomic_DNA"/>
</dbReference>
<proteinExistence type="predicted"/>
<reference evidence="2 3" key="1">
    <citation type="journal article" date="2019" name="PLoS Biol.">
        <title>Sex chromosomes control vertical transmission of feminizing Wolbachia symbionts in an isopod.</title>
        <authorList>
            <person name="Becking T."/>
            <person name="Chebbi M.A."/>
            <person name="Giraud I."/>
            <person name="Moumen B."/>
            <person name="Laverre T."/>
            <person name="Caubet Y."/>
            <person name="Peccoud J."/>
            <person name="Gilbert C."/>
            <person name="Cordaux R."/>
        </authorList>
    </citation>
    <scope>NUCLEOTIDE SEQUENCE [LARGE SCALE GENOMIC DNA]</scope>
    <source>
        <strain evidence="2">ANa2</strain>
        <tissue evidence="2">Whole body excluding digestive tract and cuticle</tissue>
    </source>
</reference>
<gene>
    <name evidence="2" type="primary">WWOX_0</name>
    <name evidence="2" type="ORF">Anas_08585</name>
</gene>
<dbReference type="PANTHER" id="PTHR43157">
    <property type="entry name" value="PHOSPHATIDYLINOSITOL-GLYCAN BIOSYNTHESIS CLASS F PROTEIN-RELATED"/>
    <property type="match status" value="1"/>
</dbReference>
<dbReference type="AlphaFoldDB" id="A0A5N5SS92"/>
<accession>A0A5N5SS92</accession>
<evidence type="ECO:0000256" key="1">
    <source>
        <dbReference type="ARBA" id="ARBA00023002"/>
    </source>
</evidence>
<sequence>MNLRAHVHPMFASLSISDEIADHLNPKEKDYLPIVAYNNSKLCSVLGAFELHRRFADRGLKIFVVHPGNAVYSNLCRNWWVYKVLYAIVRPFTKSLQQAAACSVYCAISPDVINCSGLYINNCVPCLPSPEALSPVLANKLWVFSLDLIEQRLGKKAFFCD</sequence>
<dbReference type="GO" id="GO:0016491">
    <property type="term" value="F:oxidoreductase activity"/>
    <property type="evidence" value="ECO:0007669"/>
    <property type="project" value="UniProtKB-KW"/>
</dbReference>
<evidence type="ECO:0000313" key="3">
    <source>
        <dbReference type="Proteomes" id="UP000326759"/>
    </source>
</evidence>
<dbReference type="PANTHER" id="PTHR43157:SF31">
    <property type="entry name" value="PHOSPHATIDYLINOSITOL-GLYCAN BIOSYNTHESIS CLASS F PROTEIN"/>
    <property type="match status" value="1"/>
</dbReference>
<dbReference type="InterPro" id="IPR036291">
    <property type="entry name" value="NAD(P)-bd_dom_sf"/>
</dbReference>
<comment type="caution">
    <text evidence="2">The sequence shown here is derived from an EMBL/GenBank/DDBJ whole genome shotgun (WGS) entry which is preliminary data.</text>
</comment>
<evidence type="ECO:0000313" key="2">
    <source>
        <dbReference type="EMBL" id="KAB7497066.1"/>
    </source>
</evidence>
<organism evidence="2 3">
    <name type="scientific">Armadillidium nasatum</name>
    <dbReference type="NCBI Taxonomy" id="96803"/>
    <lineage>
        <taxon>Eukaryota</taxon>
        <taxon>Metazoa</taxon>
        <taxon>Ecdysozoa</taxon>
        <taxon>Arthropoda</taxon>
        <taxon>Crustacea</taxon>
        <taxon>Multicrustacea</taxon>
        <taxon>Malacostraca</taxon>
        <taxon>Eumalacostraca</taxon>
        <taxon>Peracarida</taxon>
        <taxon>Isopoda</taxon>
        <taxon>Oniscidea</taxon>
        <taxon>Crinocheta</taxon>
        <taxon>Armadillidiidae</taxon>
        <taxon>Armadillidium</taxon>
    </lineage>
</organism>